<dbReference type="EMBL" id="JQDR03011623">
    <property type="protein sequence ID" value="KAA0192485.1"/>
    <property type="molecule type" value="Genomic_DNA"/>
</dbReference>
<dbReference type="PROSITE" id="PS01180">
    <property type="entry name" value="CUB"/>
    <property type="match status" value="1"/>
</dbReference>
<protein>
    <recommendedName>
        <fullName evidence="8">CUB domain-containing protein</fullName>
    </recommendedName>
</protein>
<dbReference type="GO" id="GO:0004252">
    <property type="term" value="F:serine-type endopeptidase activity"/>
    <property type="evidence" value="ECO:0007669"/>
    <property type="project" value="InterPro"/>
</dbReference>
<dbReference type="Pfam" id="PF00431">
    <property type="entry name" value="CUB"/>
    <property type="match status" value="1"/>
</dbReference>
<dbReference type="SUPFAM" id="SSF50494">
    <property type="entry name" value="Trypsin-like serine proteases"/>
    <property type="match status" value="1"/>
</dbReference>
<dbReference type="PROSITE" id="PS50240">
    <property type="entry name" value="TRYPSIN_DOM"/>
    <property type="match status" value="1"/>
</dbReference>
<dbReference type="Gene3D" id="2.40.10.10">
    <property type="entry name" value="Trypsin-like serine proteases"/>
    <property type="match status" value="1"/>
</dbReference>
<dbReference type="SMART" id="SM00042">
    <property type="entry name" value="CUB"/>
    <property type="match status" value="1"/>
</dbReference>
<feature type="domain" description="CUB" evidence="5">
    <location>
        <begin position="32"/>
        <end position="145"/>
    </location>
</feature>
<dbReference type="InterPro" id="IPR035914">
    <property type="entry name" value="Sperma_CUB_dom_sf"/>
</dbReference>
<dbReference type="InterPro" id="IPR001254">
    <property type="entry name" value="Trypsin_dom"/>
</dbReference>
<dbReference type="Gene3D" id="2.60.120.290">
    <property type="entry name" value="Spermadhesin, CUB domain"/>
    <property type="match status" value="1"/>
</dbReference>
<reference evidence="7" key="1">
    <citation type="submission" date="2014-08" db="EMBL/GenBank/DDBJ databases">
        <authorList>
            <person name="Murali S."/>
            <person name="Richards S."/>
            <person name="Bandaranaike D."/>
            <person name="Bellair M."/>
            <person name="Blankenburg K."/>
            <person name="Chao H."/>
            <person name="Dinh H."/>
            <person name="Doddapaneni H."/>
            <person name="Dugan-Rocha S."/>
            <person name="Elkadiri S."/>
            <person name="Gnanaolivu R."/>
            <person name="Hughes D."/>
            <person name="Lee S."/>
            <person name="Li M."/>
            <person name="Ming W."/>
            <person name="Munidasa M."/>
            <person name="Muniz J."/>
            <person name="Nguyen L."/>
            <person name="Osuji N."/>
            <person name="Pu L.-L."/>
            <person name="Puazo M."/>
            <person name="Skinner E."/>
            <person name="Qu C."/>
            <person name="Quiroz J."/>
            <person name="Raj R."/>
            <person name="Weissenberger G."/>
            <person name="Xin Y."/>
            <person name="Zou X."/>
            <person name="Han Y."/>
            <person name="Worley K."/>
            <person name="Muzny D."/>
            <person name="Gibbs R."/>
        </authorList>
    </citation>
    <scope>NUCLEOTIDE SEQUENCE</scope>
    <source>
        <strain evidence="7">HAZT.00-mixed</strain>
        <tissue evidence="7">Whole organism</tissue>
    </source>
</reference>
<sequence>MSHGCITYAIFPRRKRISGAYKKHKTHGKRACGESVVLARGQSRHFSSPNYPERYPDNARCYWLFEVRDAFTTLALQCSQFQLAPVLLCNKFQDFLLVEEPATGKAAWYCGGVGPHNSLSSTLQVTFWSNDHDSRAGFFCHVSADAGDDRPVDGGVHVGGASAECGLRNNPATIPNVLGFETLVEPHSPRLDVDDLDDDQNQHSEKGNQARSLADSSEESALVSRFKTNEIPGIDHENTLKPNIESTPLPGSSSVLLEQTALETDFSFSELLKPSSTTFSNVSHIEHRGSEDARQVSSSYPMSKIVRGSVIAPHEFPWLVLLEWGTTSEGDQRGSDVPLAAVVRILGPRECQLKFLKYAITENMICADGRGADTCQNDSGGPLMARYKGSRHVLAGIVSWGIGCARPNYPGVYTRIISNGSKITREELEPALLLAASDALRQL</sequence>
<dbReference type="SUPFAM" id="SSF49854">
    <property type="entry name" value="Spermadhesin, CUB domain"/>
    <property type="match status" value="1"/>
</dbReference>
<evidence type="ECO:0000313" key="7">
    <source>
        <dbReference type="EMBL" id="KAA0192485.1"/>
    </source>
</evidence>
<gene>
    <name evidence="7" type="ORF">HAZT_HAZT008326</name>
</gene>
<comment type="similarity">
    <text evidence="2">Belongs to the peptidase S1 family. CLIP subfamily.</text>
</comment>
<reference evidence="7" key="2">
    <citation type="journal article" date="2018" name="Environ. Sci. Technol.">
        <title>The Toxicogenome of Hyalella azteca: A Model for Sediment Ecotoxicology and Evolutionary Toxicology.</title>
        <authorList>
            <person name="Poynton H.C."/>
            <person name="Hasenbein S."/>
            <person name="Benoit J.B."/>
            <person name="Sepulveda M.S."/>
            <person name="Poelchau M.F."/>
            <person name="Hughes D.S.T."/>
            <person name="Murali S.C."/>
            <person name="Chen S."/>
            <person name="Glastad K.M."/>
            <person name="Goodisman M.A.D."/>
            <person name="Werren J.H."/>
            <person name="Vineis J.H."/>
            <person name="Bowen J.L."/>
            <person name="Friedrich M."/>
            <person name="Jones J."/>
            <person name="Robertson H.M."/>
            <person name="Feyereisen R."/>
            <person name="Mechler-Hickson A."/>
            <person name="Mathers N."/>
            <person name="Lee C.E."/>
            <person name="Colbourne J.K."/>
            <person name="Biales A."/>
            <person name="Johnston J.S."/>
            <person name="Wellborn G.A."/>
            <person name="Rosendale A.J."/>
            <person name="Cridge A.G."/>
            <person name="Munoz-Torres M.C."/>
            <person name="Bain P.A."/>
            <person name="Manny A.R."/>
            <person name="Major K.M."/>
            <person name="Lambert F.N."/>
            <person name="Vulpe C.D."/>
            <person name="Tuck P."/>
            <person name="Blalock B.J."/>
            <person name="Lin Y.Y."/>
            <person name="Smith M.E."/>
            <person name="Ochoa-Acuna H."/>
            <person name="Chen M.M."/>
            <person name="Childers C.P."/>
            <person name="Qu J."/>
            <person name="Dugan S."/>
            <person name="Lee S.L."/>
            <person name="Chao H."/>
            <person name="Dinh H."/>
            <person name="Han Y."/>
            <person name="Doddapaneni H."/>
            <person name="Worley K.C."/>
            <person name="Muzny D.M."/>
            <person name="Gibbs R.A."/>
            <person name="Richards S."/>
        </authorList>
    </citation>
    <scope>NUCLEOTIDE SEQUENCE</scope>
    <source>
        <strain evidence="7">HAZT.00-mixed</strain>
        <tissue evidence="7">Whole organism</tissue>
    </source>
</reference>
<dbReference type="CDD" id="cd00041">
    <property type="entry name" value="CUB"/>
    <property type="match status" value="1"/>
</dbReference>
<dbReference type="InterPro" id="IPR000859">
    <property type="entry name" value="CUB_dom"/>
</dbReference>
<evidence type="ECO:0000259" key="5">
    <source>
        <dbReference type="PROSITE" id="PS01180"/>
    </source>
</evidence>
<dbReference type="AlphaFoldDB" id="A0A6A0H011"/>
<organism evidence="7">
    <name type="scientific">Hyalella azteca</name>
    <name type="common">Amphipod</name>
    <dbReference type="NCBI Taxonomy" id="294128"/>
    <lineage>
        <taxon>Eukaryota</taxon>
        <taxon>Metazoa</taxon>
        <taxon>Ecdysozoa</taxon>
        <taxon>Arthropoda</taxon>
        <taxon>Crustacea</taxon>
        <taxon>Multicrustacea</taxon>
        <taxon>Malacostraca</taxon>
        <taxon>Eumalacostraca</taxon>
        <taxon>Peracarida</taxon>
        <taxon>Amphipoda</taxon>
        <taxon>Senticaudata</taxon>
        <taxon>Talitrida</taxon>
        <taxon>Talitroidea</taxon>
        <taxon>Hyalellidae</taxon>
        <taxon>Hyalella</taxon>
    </lineage>
</organism>
<dbReference type="Pfam" id="PF00089">
    <property type="entry name" value="Trypsin"/>
    <property type="match status" value="1"/>
</dbReference>
<feature type="domain" description="Peptidase S1" evidence="6">
    <location>
        <begin position="109"/>
        <end position="443"/>
    </location>
</feature>
<evidence type="ECO:0000256" key="2">
    <source>
        <dbReference type="ARBA" id="ARBA00024195"/>
    </source>
</evidence>
<feature type="region of interest" description="Disordered" evidence="4">
    <location>
        <begin position="188"/>
        <end position="227"/>
    </location>
</feature>
<dbReference type="GO" id="GO:0006508">
    <property type="term" value="P:proteolysis"/>
    <property type="evidence" value="ECO:0007669"/>
    <property type="project" value="InterPro"/>
</dbReference>
<dbReference type="InterPro" id="IPR009003">
    <property type="entry name" value="Peptidase_S1_PA"/>
</dbReference>
<evidence type="ECO:0008006" key="8">
    <source>
        <dbReference type="Google" id="ProtNLM"/>
    </source>
</evidence>
<dbReference type="InterPro" id="IPR043504">
    <property type="entry name" value="Peptidase_S1_PA_chymotrypsin"/>
</dbReference>
<keyword evidence="1" id="KW-1015">Disulfide bond</keyword>
<dbReference type="PANTHER" id="PTHR24252:SF7">
    <property type="entry name" value="HYALIN"/>
    <property type="match status" value="1"/>
</dbReference>
<evidence type="ECO:0000256" key="4">
    <source>
        <dbReference type="SAM" id="MobiDB-lite"/>
    </source>
</evidence>
<evidence type="ECO:0000259" key="6">
    <source>
        <dbReference type="PROSITE" id="PS50240"/>
    </source>
</evidence>
<dbReference type="OrthoDB" id="8440449at2759"/>
<evidence type="ECO:0000256" key="1">
    <source>
        <dbReference type="ARBA" id="ARBA00023157"/>
    </source>
</evidence>
<proteinExistence type="inferred from homology"/>
<name>A0A6A0H011_HYAAZ</name>
<reference evidence="7" key="3">
    <citation type="submission" date="2019-06" db="EMBL/GenBank/DDBJ databases">
        <authorList>
            <person name="Poynton C."/>
            <person name="Hasenbein S."/>
            <person name="Benoit J.B."/>
            <person name="Sepulveda M.S."/>
            <person name="Poelchau M.F."/>
            <person name="Murali S.C."/>
            <person name="Chen S."/>
            <person name="Glastad K.M."/>
            <person name="Werren J.H."/>
            <person name="Vineis J.H."/>
            <person name="Bowen J.L."/>
            <person name="Friedrich M."/>
            <person name="Jones J."/>
            <person name="Robertson H.M."/>
            <person name="Feyereisen R."/>
            <person name="Mechler-Hickson A."/>
            <person name="Mathers N."/>
            <person name="Lee C.E."/>
            <person name="Colbourne J.K."/>
            <person name="Biales A."/>
            <person name="Johnston J.S."/>
            <person name="Wellborn G.A."/>
            <person name="Rosendale A.J."/>
            <person name="Cridge A.G."/>
            <person name="Munoz-Torres M.C."/>
            <person name="Bain P.A."/>
            <person name="Manny A.R."/>
            <person name="Major K.M."/>
            <person name="Lambert F.N."/>
            <person name="Vulpe C.D."/>
            <person name="Tuck P."/>
            <person name="Blalock B.J."/>
            <person name="Lin Y.-Y."/>
            <person name="Smith M.E."/>
            <person name="Ochoa-Acuna H."/>
            <person name="Chen M.-J.M."/>
            <person name="Childers C.P."/>
            <person name="Qu J."/>
            <person name="Dugan S."/>
            <person name="Lee S.L."/>
            <person name="Chao H."/>
            <person name="Dinh H."/>
            <person name="Han Y."/>
            <person name="Doddapaneni H."/>
            <person name="Worley K.C."/>
            <person name="Muzny D.M."/>
            <person name="Gibbs R.A."/>
            <person name="Richards S."/>
        </authorList>
    </citation>
    <scope>NUCLEOTIDE SEQUENCE</scope>
    <source>
        <strain evidence="7">HAZT.00-mixed</strain>
        <tissue evidence="7">Whole organism</tissue>
    </source>
</reference>
<comment type="caution">
    <text evidence="3">Lacks conserved residue(s) required for the propagation of feature annotation.</text>
</comment>
<dbReference type="Proteomes" id="UP000711488">
    <property type="component" value="Unassembled WGS sequence"/>
</dbReference>
<dbReference type="SMART" id="SM00020">
    <property type="entry name" value="Tryp_SPc"/>
    <property type="match status" value="1"/>
</dbReference>
<dbReference type="FunFam" id="2.40.10.10:FF:000002">
    <property type="entry name" value="Transmembrane protease serine"/>
    <property type="match status" value="1"/>
</dbReference>
<evidence type="ECO:0000256" key="3">
    <source>
        <dbReference type="PROSITE-ProRule" id="PRU00059"/>
    </source>
</evidence>
<comment type="caution">
    <text evidence="7">The sequence shown here is derived from an EMBL/GenBank/DDBJ whole genome shotgun (WGS) entry which is preliminary data.</text>
</comment>
<accession>A0A6A0H011</accession>
<dbReference type="PANTHER" id="PTHR24252">
    <property type="entry name" value="ACROSIN-RELATED"/>
    <property type="match status" value="1"/>
</dbReference>